<dbReference type="OrthoDB" id="18412at2759"/>
<dbReference type="GO" id="GO:0005634">
    <property type="term" value="C:nucleus"/>
    <property type="evidence" value="ECO:0007669"/>
    <property type="project" value="TreeGrafter"/>
</dbReference>
<dbReference type="InterPro" id="IPR051639">
    <property type="entry name" value="BCD1"/>
</dbReference>
<dbReference type="Proteomes" id="UP000095085">
    <property type="component" value="Unassembled WGS sequence"/>
</dbReference>
<sequence length="132" mass="15148">MICKVCGEHESKYKCPVCMVKYCSLACYRNHQHENTERLETKKDEWVPAGGDDKFALVLNDPAIQSMLKYKSLQVHLLSIIKILKSDDFTNETTTEGKREIANLKLCNLRIGGSEENELVEDFINVFLDLYS</sequence>
<dbReference type="Gene3D" id="1.20.1440.260">
    <property type="match status" value="1"/>
</dbReference>
<keyword evidence="3" id="KW-0862">Zinc</keyword>
<dbReference type="InterPro" id="IPR007529">
    <property type="entry name" value="Znf_HIT"/>
</dbReference>
<dbReference type="GeneID" id="30993671"/>
<dbReference type="Pfam" id="PF04438">
    <property type="entry name" value="zf-HIT"/>
    <property type="match status" value="1"/>
</dbReference>
<evidence type="ECO:0000313" key="7">
    <source>
        <dbReference type="Proteomes" id="UP000095085"/>
    </source>
</evidence>
<dbReference type="GO" id="GO:0008270">
    <property type="term" value="F:zinc ion binding"/>
    <property type="evidence" value="ECO:0007669"/>
    <property type="project" value="UniProtKB-UniRule"/>
</dbReference>
<dbReference type="RefSeq" id="XP_020073759.1">
    <property type="nucleotide sequence ID" value="XM_020219121.1"/>
</dbReference>
<dbReference type="PANTHER" id="PTHR13483:SF11">
    <property type="entry name" value="ZINC FINGER HIT DOMAIN-CONTAINING PROTEIN 3"/>
    <property type="match status" value="1"/>
</dbReference>
<evidence type="ECO:0000256" key="2">
    <source>
        <dbReference type="ARBA" id="ARBA00022771"/>
    </source>
</evidence>
<evidence type="ECO:0000259" key="5">
    <source>
        <dbReference type="PROSITE" id="PS51083"/>
    </source>
</evidence>
<keyword evidence="2 4" id="KW-0863">Zinc-finger</keyword>
<dbReference type="GO" id="GO:0048254">
    <property type="term" value="P:snoRNA localization"/>
    <property type="evidence" value="ECO:0007669"/>
    <property type="project" value="TreeGrafter"/>
</dbReference>
<name>A0A1E4RBP5_9ASCO</name>
<keyword evidence="7" id="KW-1185">Reference proteome</keyword>
<protein>
    <recommendedName>
        <fullName evidence="5">HIT-type domain-containing protein</fullName>
    </recommendedName>
</protein>
<proteinExistence type="predicted"/>
<evidence type="ECO:0000256" key="4">
    <source>
        <dbReference type="PROSITE-ProRule" id="PRU00453"/>
    </source>
</evidence>
<dbReference type="GO" id="GO:0000463">
    <property type="term" value="P:maturation of LSU-rRNA from tricistronic rRNA transcript (SSU-rRNA, 5.8S rRNA, LSU-rRNA)"/>
    <property type="evidence" value="ECO:0007669"/>
    <property type="project" value="TreeGrafter"/>
</dbReference>
<reference evidence="7" key="1">
    <citation type="submission" date="2016-05" db="EMBL/GenBank/DDBJ databases">
        <title>Comparative genomics of biotechnologically important yeasts.</title>
        <authorList>
            <consortium name="DOE Joint Genome Institute"/>
            <person name="Riley R."/>
            <person name="Haridas S."/>
            <person name="Wolfe K.H."/>
            <person name="Lopes M.R."/>
            <person name="Hittinger C.T."/>
            <person name="Goker M."/>
            <person name="Salamov A."/>
            <person name="Wisecaver J."/>
            <person name="Long T.M."/>
            <person name="Aerts A.L."/>
            <person name="Barry K."/>
            <person name="Choi C."/>
            <person name="Clum A."/>
            <person name="Coughlan A.Y."/>
            <person name="Deshpande S."/>
            <person name="Douglass A.P."/>
            <person name="Hanson S.J."/>
            <person name="Klenk H.-P."/>
            <person name="Labutti K."/>
            <person name="Lapidus A."/>
            <person name="Lindquist E."/>
            <person name="Lipzen A."/>
            <person name="Meier-Kolthoff J.P."/>
            <person name="Ohm R.A."/>
            <person name="Otillar R.P."/>
            <person name="Pangilinan J."/>
            <person name="Peng Y."/>
            <person name="Rokas A."/>
            <person name="Rosa C.A."/>
            <person name="Scheuner C."/>
            <person name="Sibirny A.A."/>
            <person name="Slot J.C."/>
            <person name="Stielow J.B."/>
            <person name="Sun H."/>
            <person name="Kurtzman C.P."/>
            <person name="Blackwell M."/>
            <person name="Grigoriev I.V."/>
            <person name="Jeffries T.W."/>
        </authorList>
    </citation>
    <scope>NUCLEOTIDE SEQUENCE [LARGE SCALE GENOMIC DNA]</scope>
    <source>
        <strain evidence="7">NRRL Y-1933</strain>
    </source>
</reference>
<dbReference type="GO" id="GO:0000492">
    <property type="term" value="P:box C/D snoRNP assembly"/>
    <property type="evidence" value="ECO:0007669"/>
    <property type="project" value="TreeGrafter"/>
</dbReference>
<evidence type="ECO:0000256" key="3">
    <source>
        <dbReference type="ARBA" id="ARBA00022833"/>
    </source>
</evidence>
<accession>A0A1E4RBP5</accession>
<dbReference type="Pfam" id="PF18268">
    <property type="entry name" value="Hit1_C"/>
    <property type="match status" value="1"/>
</dbReference>
<dbReference type="PANTHER" id="PTHR13483">
    <property type="entry name" value="BOX C_D SNORNA PROTEIN 1-RELATED"/>
    <property type="match status" value="1"/>
</dbReference>
<evidence type="ECO:0000256" key="1">
    <source>
        <dbReference type="ARBA" id="ARBA00022723"/>
    </source>
</evidence>
<dbReference type="GO" id="GO:0070761">
    <property type="term" value="C:pre-snoRNP complex"/>
    <property type="evidence" value="ECO:0007669"/>
    <property type="project" value="TreeGrafter"/>
</dbReference>
<evidence type="ECO:0000313" key="6">
    <source>
        <dbReference type="EMBL" id="ODV64692.1"/>
    </source>
</evidence>
<dbReference type="InterPro" id="IPR040722">
    <property type="entry name" value="Hit1_C"/>
</dbReference>
<dbReference type="AlphaFoldDB" id="A0A1E4RBP5"/>
<dbReference type="EMBL" id="KV454547">
    <property type="protein sequence ID" value="ODV64692.1"/>
    <property type="molecule type" value="Genomic_DNA"/>
</dbReference>
<gene>
    <name evidence="6" type="ORF">HYPBUDRAFT_115462</name>
</gene>
<feature type="domain" description="HIT-type" evidence="5">
    <location>
        <begin position="3"/>
        <end position="36"/>
    </location>
</feature>
<organism evidence="6 7">
    <name type="scientific">Hyphopichia burtonii NRRL Y-1933</name>
    <dbReference type="NCBI Taxonomy" id="984485"/>
    <lineage>
        <taxon>Eukaryota</taxon>
        <taxon>Fungi</taxon>
        <taxon>Dikarya</taxon>
        <taxon>Ascomycota</taxon>
        <taxon>Saccharomycotina</taxon>
        <taxon>Pichiomycetes</taxon>
        <taxon>Debaryomycetaceae</taxon>
        <taxon>Hyphopichia</taxon>
    </lineage>
</organism>
<keyword evidence="1" id="KW-0479">Metal-binding</keyword>
<dbReference type="PROSITE" id="PS51083">
    <property type="entry name" value="ZF_HIT"/>
    <property type="match status" value="1"/>
</dbReference>
<dbReference type="Gene3D" id="3.30.60.190">
    <property type="match status" value="1"/>
</dbReference>
<dbReference type="CDD" id="cd23024">
    <property type="entry name" value="zf-HIT_ZNHIT2-3"/>
    <property type="match status" value="1"/>
</dbReference>
<dbReference type="SUPFAM" id="SSF144232">
    <property type="entry name" value="HIT/MYND zinc finger-like"/>
    <property type="match status" value="1"/>
</dbReference>
<dbReference type="STRING" id="984485.A0A1E4RBP5"/>